<gene>
    <name evidence="2" type="ORF">GC098_22890</name>
</gene>
<comment type="caution">
    <text evidence="2">The sequence shown here is derived from an EMBL/GenBank/DDBJ whole genome shotgun (WGS) entry which is preliminary data.</text>
</comment>
<sequence>MLEQKGTVVLDLPPGKGNPRNSEGAFLELLDDRLLFAYSRFTGESQADTALACIALRYSSDRGDTWSDDIIIARPEDHDAINIMSLSLLRMNNGDIGLFYLLRYGWHDMRLHLRRSSDEGETWSEPVCCIPGPGYYVTNNDRVVRLTSGRLVIPAGLHKMKGESITDWKSFDGRALACFFLSDDDGATWRESQSFCALMAPQSMSGLQEPGLIELKEDVLWAWARTDLGRQYEMFSADGGETWSTPIPSRFTSPNSSLSMKRIPGSGFLLAVWNPIPNYETRVLEKHSWGRTPMIGAISKDNGQTWEGNFAVEREEDHGGYCYTAIHFTEDSVLLAYCAGEPEDVICLSRLRVRKIPLSSILDDTGIR</sequence>
<dbReference type="InterPro" id="IPR011040">
    <property type="entry name" value="Sialidase"/>
</dbReference>
<evidence type="ECO:0000259" key="1">
    <source>
        <dbReference type="Pfam" id="PF13088"/>
    </source>
</evidence>
<feature type="domain" description="Sialidase" evidence="1">
    <location>
        <begin position="34"/>
        <end position="331"/>
    </location>
</feature>
<dbReference type="EMBL" id="WHOA01000153">
    <property type="protein sequence ID" value="NOU74209.1"/>
    <property type="molecule type" value="Genomic_DNA"/>
</dbReference>
<reference evidence="2 3" key="1">
    <citation type="submission" date="2019-10" db="EMBL/GenBank/DDBJ databases">
        <title>Description of Paenibacillus terrestris sp. nov.</title>
        <authorList>
            <person name="Carlier A."/>
            <person name="Qi S."/>
        </authorList>
    </citation>
    <scope>NUCLEOTIDE SEQUENCE [LARGE SCALE GENOMIC DNA]</scope>
    <source>
        <strain evidence="2 3">LMG 31458</strain>
    </source>
</reference>
<dbReference type="Pfam" id="PF13088">
    <property type="entry name" value="BNR_2"/>
    <property type="match status" value="1"/>
</dbReference>
<evidence type="ECO:0000313" key="2">
    <source>
        <dbReference type="EMBL" id="NOU74209.1"/>
    </source>
</evidence>
<dbReference type="PANTHER" id="PTHR43752:SF2">
    <property type="entry name" value="BNR_ASP-BOX REPEAT FAMILY PROTEIN"/>
    <property type="match status" value="1"/>
</dbReference>
<name>A0ABX1Y2T8_9BACL</name>
<dbReference type="SUPFAM" id="SSF50939">
    <property type="entry name" value="Sialidases"/>
    <property type="match status" value="1"/>
</dbReference>
<dbReference type="InterPro" id="IPR036278">
    <property type="entry name" value="Sialidase_sf"/>
</dbReference>
<protein>
    <submittedName>
        <fullName evidence="2">Exo-alpha-sialidase</fullName>
    </submittedName>
</protein>
<dbReference type="RefSeq" id="WP_171645617.1">
    <property type="nucleotide sequence ID" value="NZ_WHOA01000153.1"/>
</dbReference>
<dbReference type="Gene3D" id="2.120.10.10">
    <property type="match status" value="1"/>
</dbReference>
<accession>A0ABX1Y2T8</accession>
<organism evidence="2 3">
    <name type="scientific">Paenibacillus phytorum</name>
    <dbReference type="NCBI Taxonomy" id="2654977"/>
    <lineage>
        <taxon>Bacteria</taxon>
        <taxon>Bacillati</taxon>
        <taxon>Bacillota</taxon>
        <taxon>Bacilli</taxon>
        <taxon>Bacillales</taxon>
        <taxon>Paenibacillaceae</taxon>
        <taxon>Paenibacillus</taxon>
    </lineage>
</organism>
<proteinExistence type="predicted"/>
<dbReference type="Proteomes" id="UP000616779">
    <property type="component" value="Unassembled WGS sequence"/>
</dbReference>
<dbReference type="CDD" id="cd15482">
    <property type="entry name" value="Sialidase_non-viral"/>
    <property type="match status" value="1"/>
</dbReference>
<dbReference type="PANTHER" id="PTHR43752">
    <property type="entry name" value="BNR/ASP-BOX REPEAT FAMILY PROTEIN"/>
    <property type="match status" value="1"/>
</dbReference>
<keyword evidence="3" id="KW-1185">Reference proteome</keyword>
<evidence type="ECO:0000313" key="3">
    <source>
        <dbReference type="Proteomes" id="UP000616779"/>
    </source>
</evidence>